<dbReference type="AlphaFoldDB" id="A0A1E7X5T4"/>
<proteinExistence type="predicted"/>
<dbReference type="EMBL" id="LROM01000052">
    <property type="protein sequence ID" value="OFA08012.1"/>
    <property type="molecule type" value="Genomic_DNA"/>
</dbReference>
<feature type="compositionally biased region" description="Low complexity" evidence="1">
    <location>
        <begin position="457"/>
        <end position="470"/>
    </location>
</feature>
<dbReference type="Pfam" id="PF02120">
    <property type="entry name" value="Flg_hook"/>
    <property type="match status" value="1"/>
</dbReference>
<keyword evidence="3" id="KW-0966">Cell projection</keyword>
<accession>A0A1E7X5T4</accession>
<evidence type="ECO:0000256" key="1">
    <source>
        <dbReference type="SAM" id="MobiDB-lite"/>
    </source>
</evidence>
<keyword evidence="3" id="KW-0282">Flagellum</keyword>
<keyword evidence="4" id="KW-1185">Reference proteome</keyword>
<dbReference type="InterPro" id="IPR021136">
    <property type="entry name" value="Flagellar_hook_control-like_C"/>
</dbReference>
<evidence type="ECO:0000313" key="4">
    <source>
        <dbReference type="Proteomes" id="UP000175989"/>
    </source>
</evidence>
<gene>
    <name evidence="3" type="ORF">DUPY_09180</name>
</gene>
<dbReference type="Proteomes" id="UP000175989">
    <property type="component" value="Unassembled WGS sequence"/>
</dbReference>
<name>A0A1E7X5T4_9BURK</name>
<evidence type="ECO:0000259" key="2">
    <source>
        <dbReference type="Pfam" id="PF02120"/>
    </source>
</evidence>
<comment type="caution">
    <text evidence="3">The sequence shown here is derived from an EMBL/GenBank/DDBJ whole genome shotgun (WGS) entry which is preliminary data.</text>
</comment>
<feature type="compositionally biased region" description="Low complexity" evidence="1">
    <location>
        <begin position="288"/>
        <end position="311"/>
    </location>
</feature>
<dbReference type="OrthoDB" id="1792985at2"/>
<feature type="compositionally biased region" description="Polar residues" evidence="1">
    <location>
        <begin position="68"/>
        <end position="78"/>
    </location>
</feature>
<sequence>MTIAIAIQTTTNAANNGATGVAPAPADIIAATGTPRAEAQPATLAARFSEKTDVGGASLFSSLLGSNDAGNPATTSAEDVTDPGTDAETSADQATLLGAMTAGVYASPPILGPAPAQTVAPLAASAPVDATQTIPDVVRSDRVAIATLYPSATPFNLTAANIAVSPPVGAAPQGGFTALQDASQQSLAQQATRVADVAAASVSNAQAEVKPVAFNPMLAASAGSMPVAAMVVPAAPARGPVPAATLNSRGASDVKREESNAAAMTGAAVAFVPPVREAAAAQANGGALPRSTAGAAANHADSAAGTPVTGTGAAGRDDGLAAGKFATALTSANLPPATVASTAPPVAGNVPVKLAGNPDQWQQPLREALGERLQVNLQRNNNQAVIRLDPPNMGSIEISIRQSAAGLQVNLSASNSEVVRQLNAIGDTVRQDLSTRQLAEVAVTVSASRPQAQSFAQGQQDGGRQQQQDQQEQRARTPGRALYQDGAVPTFAMNDQE</sequence>
<feature type="domain" description="Flagellar hook-length control protein-like C-terminal" evidence="2">
    <location>
        <begin position="371"/>
        <end position="453"/>
    </location>
</feature>
<feature type="region of interest" description="Disordered" evidence="1">
    <location>
        <begin position="447"/>
        <end position="497"/>
    </location>
</feature>
<keyword evidence="3" id="KW-0969">Cilium</keyword>
<dbReference type="Gene3D" id="3.30.750.140">
    <property type="match status" value="1"/>
</dbReference>
<feature type="compositionally biased region" description="Polar residues" evidence="1">
    <location>
        <begin position="447"/>
        <end position="456"/>
    </location>
</feature>
<feature type="region of interest" description="Disordered" evidence="1">
    <location>
        <begin position="67"/>
        <end position="87"/>
    </location>
</feature>
<protein>
    <submittedName>
        <fullName evidence="3">Flagellar hook-length control protein FliK</fullName>
    </submittedName>
</protein>
<feature type="region of interest" description="Disordered" evidence="1">
    <location>
        <begin position="288"/>
        <end position="315"/>
    </location>
</feature>
<evidence type="ECO:0000313" key="3">
    <source>
        <dbReference type="EMBL" id="OFA08012.1"/>
    </source>
</evidence>
<dbReference type="CDD" id="cd17470">
    <property type="entry name" value="T3SS_Flik_C"/>
    <property type="match status" value="1"/>
</dbReference>
<dbReference type="InterPro" id="IPR038610">
    <property type="entry name" value="FliK-like_C_sf"/>
</dbReference>
<organism evidence="3 4">
    <name type="scientific">Duganella phyllosphaerae</name>
    <dbReference type="NCBI Taxonomy" id="762836"/>
    <lineage>
        <taxon>Bacteria</taxon>
        <taxon>Pseudomonadati</taxon>
        <taxon>Pseudomonadota</taxon>
        <taxon>Betaproteobacteria</taxon>
        <taxon>Burkholderiales</taxon>
        <taxon>Oxalobacteraceae</taxon>
        <taxon>Telluria group</taxon>
        <taxon>Duganella</taxon>
    </lineage>
</organism>
<dbReference type="PATRIC" id="fig|762836.4.peg.968"/>
<reference evidence="4" key="1">
    <citation type="journal article" date="2016" name="Front. Microbiol.">
        <title>Molecular Keys to the Janthinobacterium and Duganella spp. Interaction with the Plant Pathogen Fusarium graminearum.</title>
        <authorList>
            <person name="Haack F.S."/>
            <person name="Poehlein A."/>
            <person name="Kroger C."/>
            <person name="Voigt C.A."/>
            <person name="Piepenbring M."/>
            <person name="Bode H.B."/>
            <person name="Daniel R."/>
            <person name="Schafer W."/>
            <person name="Streit W.R."/>
        </authorList>
    </citation>
    <scope>NUCLEOTIDE SEQUENCE [LARGE SCALE GENOMIC DNA]</scope>
    <source>
        <strain evidence="4">T54</strain>
    </source>
</reference>
<dbReference type="RefSeq" id="WP_070246672.1">
    <property type="nucleotide sequence ID" value="NZ_LROM01000052.1"/>
</dbReference>